<dbReference type="InterPro" id="IPR001232">
    <property type="entry name" value="SKP1-like"/>
</dbReference>
<dbReference type="GeneID" id="5470446"/>
<name>A7K8U9_9PHYC</name>
<dbReference type="InterPro" id="IPR036296">
    <property type="entry name" value="SKP1-like_dim_sf"/>
</dbReference>
<dbReference type="SMR" id="A7K8U9"/>
<organism evidence="4 5">
    <name type="scientific">Chlorovirus heliozoae</name>
    <dbReference type="NCBI Taxonomy" id="322019"/>
    <lineage>
        <taxon>Viruses</taxon>
        <taxon>Varidnaviria</taxon>
        <taxon>Bamfordvirae</taxon>
        <taxon>Nucleocytoviricota</taxon>
        <taxon>Megaviricetes</taxon>
        <taxon>Algavirales</taxon>
        <taxon>Phycodnaviridae</taxon>
        <taxon>Chlorovirus</taxon>
    </lineage>
</organism>
<dbReference type="KEGG" id="vg:5470446"/>
<dbReference type="PANTHER" id="PTHR11165">
    <property type="entry name" value="SKP1"/>
    <property type="match status" value="1"/>
</dbReference>
<dbReference type="RefSeq" id="YP_001426820.1">
    <property type="nucleotide sequence ID" value="NC_008724.1"/>
</dbReference>
<feature type="domain" description="SKP1 component dimerisation" evidence="2">
    <location>
        <begin position="99"/>
        <end position="144"/>
    </location>
</feature>
<evidence type="ECO:0000256" key="1">
    <source>
        <dbReference type="ARBA" id="ARBA00022786"/>
    </source>
</evidence>
<sequence>MTNMVTLLARDGVRVNISTDAVSMSAVIMEFMEMFEDADAIPLPGVDSTTLIKVAEFCDFVSHQRTEDEIYSFETNFYNTGVDMLFEIANAANYLNIPELVDGACEAIAETMKGKTTYQIQELFGTAELTPQELEEVRMAHPWAFEDV</sequence>
<evidence type="ECO:0000313" key="5">
    <source>
        <dbReference type="Proteomes" id="UP000202420"/>
    </source>
</evidence>
<gene>
    <name evidence="4" type="primary">Z339L</name>
    <name evidence="4" type="ORF">ATCV1_Z339L</name>
</gene>
<dbReference type="InterPro" id="IPR016072">
    <property type="entry name" value="Skp1_comp_dimer"/>
</dbReference>
<dbReference type="EMBL" id="EF101928">
    <property type="protein sequence ID" value="ABT16473.1"/>
    <property type="molecule type" value="Genomic_DNA"/>
</dbReference>
<protein>
    <submittedName>
        <fullName evidence="4">Uncharacterized protein Z339L</fullName>
    </submittedName>
</protein>
<dbReference type="SUPFAM" id="SSF81382">
    <property type="entry name" value="Skp1 dimerisation domain-like"/>
    <property type="match status" value="1"/>
</dbReference>
<accession>A7K8U9</accession>
<dbReference type="InterPro" id="IPR016897">
    <property type="entry name" value="SKP1"/>
</dbReference>
<dbReference type="Proteomes" id="UP000202420">
    <property type="component" value="Segment"/>
</dbReference>
<feature type="domain" description="SKP1 component POZ" evidence="3">
    <location>
        <begin position="3"/>
        <end position="60"/>
    </location>
</feature>
<dbReference type="SUPFAM" id="SSF54695">
    <property type="entry name" value="POZ domain"/>
    <property type="match status" value="1"/>
</dbReference>
<dbReference type="GO" id="GO:0006511">
    <property type="term" value="P:ubiquitin-dependent protein catabolic process"/>
    <property type="evidence" value="ECO:0007669"/>
    <property type="project" value="InterPro"/>
</dbReference>
<dbReference type="InterPro" id="IPR016073">
    <property type="entry name" value="Skp1_comp_POZ"/>
</dbReference>
<dbReference type="Pfam" id="PF03931">
    <property type="entry name" value="Skp1_POZ"/>
    <property type="match status" value="1"/>
</dbReference>
<evidence type="ECO:0000313" key="4">
    <source>
        <dbReference type="EMBL" id="ABT16473.1"/>
    </source>
</evidence>
<dbReference type="SMART" id="SM00512">
    <property type="entry name" value="Skp1"/>
    <property type="match status" value="1"/>
</dbReference>
<evidence type="ECO:0000259" key="2">
    <source>
        <dbReference type="Pfam" id="PF01466"/>
    </source>
</evidence>
<dbReference type="Gene3D" id="3.30.710.10">
    <property type="entry name" value="Potassium Channel Kv1.1, Chain A"/>
    <property type="match status" value="1"/>
</dbReference>
<keyword evidence="5" id="KW-1185">Reference proteome</keyword>
<reference evidence="4 5" key="1">
    <citation type="submission" date="2006-09" db="EMBL/GenBank/DDBJ databases">
        <title>Sequence and annotation of the 288-kb ATCV-1 virus that infects an endosymbiotic Chlorella strain of the heliozoon Acanthocystis turfacea.</title>
        <authorList>
            <person name="Fitzgerald L.A."/>
            <person name="Graves M.V."/>
            <person name="Li X."/>
            <person name="Pfitzner A.J.P."/>
            <person name="Hartigan J."/>
            <person name="Van Etten J.L."/>
        </authorList>
    </citation>
    <scope>NUCLEOTIDE SEQUENCE [LARGE SCALE GENOMIC DNA]</scope>
    <source>
        <strain evidence="4 5">ATCV-1</strain>
    </source>
</reference>
<keyword evidence="1" id="KW-0833">Ubl conjugation pathway</keyword>
<proteinExistence type="predicted"/>
<evidence type="ECO:0000259" key="3">
    <source>
        <dbReference type="Pfam" id="PF03931"/>
    </source>
</evidence>
<dbReference type="InterPro" id="IPR011333">
    <property type="entry name" value="SKP1/BTB/POZ_sf"/>
</dbReference>
<dbReference type="Pfam" id="PF01466">
    <property type="entry name" value="Skp1"/>
    <property type="match status" value="1"/>
</dbReference>
<dbReference type="PIRSF" id="PIRSF028729">
    <property type="entry name" value="E3_ubiquit_lig_SCF_Skp"/>
    <property type="match status" value="1"/>
</dbReference>